<dbReference type="GO" id="GO:0004307">
    <property type="term" value="F:ethanolaminephosphotransferase activity"/>
    <property type="evidence" value="ECO:0007669"/>
    <property type="project" value="TreeGrafter"/>
</dbReference>
<comment type="subcellular location">
    <subcellularLocation>
        <location evidence="1">Membrane</location>
    </subcellularLocation>
</comment>
<keyword evidence="6" id="KW-1185">Reference proteome</keyword>
<sequence>MEIDTYHFLSDRIGLRRTIKNAKEILVIGAHYFDWSVLILAEALHLIDARGSSFQPAGLSPTMVVTRSGAARVERDRRERYTYAPRSQPLLTDTIGNKYIDSYLEYDCLMTPEELKRLADHKYSAVDTSWLDELCMKYFWEWAVEFYPLWLAPNLITLIGLIVNLITVLVLSHYCPTAREVAPSWAYALAALGLFTYQTLDATGEGFIPARLTTTQHCIHQNYNPDLRLILY</sequence>
<keyword evidence="4" id="KW-0812">Transmembrane</keyword>
<keyword evidence="4" id="KW-1133">Transmembrane helix</keyword>
<reference evidence="6" key="1">
    <citation type="journal article" date="2015" name="Nat. Genet.">
        <title>The genome and transcriptome of the zoonotic hookworm Ancylostoma ceylanicum identify infection-specific gene families.</title>
        <authorList>
            <person name="Schwarz E.M."/>
            <person name="Hu Y."/>
            <person name="Antoshechkin I."/>
            <person name="Miller M.M."/>
            <person name="Sternberg P.W."/>
            <person name="Aroian R.V."/>
        </authorList>
    </citation>
    <scope>NUCLEOTIDE SEQUENCE</scope>
    <source>
        <strain evidence="6">HY135</strain>
    </source>
</reference>
<evidence type="ECO:0000256" key="1">
    <source>
        <dbReference type="ARBA" id="ARBA00004370"/>
    </source>
</evidence>
<feature type="transmembrane region" description="Helical" evidence="4">
    <location>
        <begin position="147"/>
        <end position="171"/>
    </location>
</feature>
<evidence type="ECO:0000256" key="2">
    <source>
        <dbReference type="ARBA" id="ARBA00010441"/>
    </source>
</evidence>
<dbReference type="GO" id="GO:0005789">
    <property type="term" value="C:endoplasmic reticulum membrane"/>
    <property type="evidence" value="ECO:0007669"/>
    <property type="project" value="TreeGrafter"/>
</dbReference>
<evidence type="ECO:0000313" key="6">
    <source>
        <dbReference type="Proteomes" id="UP000024635"/>
    </source>
</evidence>
<protein>
    <submittedName>
        <fullName evidence="5">Uncharacterized protein</fullName>
    </submittedName>
</protein>
<dbReference type="PANTHER" id="PTHR10414">
    <property type="entry name" value="ETHANOLAMINEPHOSPHOTRANSFERASE"/>
    <property type="match status" value="1"/>
</dbReference>
<comment type="caution">
    <text evidence="5">The sequence shown here is derived from an EMBL/GenBank/DDBJ whole genome shotgun (WGS) entry which is preliminary data.</text>
</comment>
<dbReference type="AlphaFoldDB" id="A0A016UCH5"/>
<gene>
    <name evidence="5" type="primary">Acey_s0046.g1334</name>
    <name evidence="5" type="ORF">Y032_0046g1334</name>
</gene>
<organism evidence="5 6">
    <name type="scientific">Ancylostoma ceylanicum</name>
    <dbReference type="NCBI Taxonomy" id="53326"/>
    <lineage>
        <taxon>Eukaryota</taxon>
        <taxon>Metazoa</taxon>
        <taxon>Ecdysozoa</taxon>
        <taxon>Nematoda</taxon>
        <taxon>Chromadorea</taxon>
        <taxon>Rhabditida</taxon>
        <taxon>Rhabditina</taxon>
        <taxon>Rhabditomorpha</taxon>
        <taxon>Strongyloidea</taxon>
        <taxon>Ancylostomatidae</taxon>
        <taxon>Ancylostomatinae</taxon>
        <taxon>Ancylostoma</taxon>
    </lineage>
</organism>
<evidence type="ECO:0000256" key="3">
    <source>
        <dbReference type="ARBA" id="ARBA00023136"/>
    </source>
</evidence>
<dbReference type="Gene3D" id="1.20.120.1760">
    <property type="match status" value="1"/>
</dbReference>
<dbReference type="InterPro" id="IPR014472">
    <property type="entry name" value="CHOPT"/>
</dbReference>
<proteinExistence type="inferred from homology"/>
<keyword evidence="3 4" id="KW-0472">Membrane</keyword>
<feature type="transmembrane region" description="Helical" evidence="4">
    <location>
        <begin position="25"/>
        <end position="47"/>
    </location>
</feature>
<accession>A0A016UCH5</accession>
<dbReference type="OrthoDB" id="196717at2759"/>
<dbReference type="InterPro" id="IPR043130">
    <property type="entry name" value="CDP-OH_PTrfase_TM_dom"/>
</dbReference>
<dbReference type="Proteomes" id="UP000024635">
    <property type="component" value="Unassembled WGS sequence"/>
</dbReference>
<dbReference type="GO" id="GO:0006646">
    <property type="term" value="P:phosphatidylethanolamine biosynthetic process"/>
    <property type="evidence" value="ECO:0007669"/>
    <property type="project" value="TreeGrafter"/>
</dbReference>
<dbReference type="STRING" id="53326.A0A016UCH5"/>
<dbReference type="GO" id="GO:0005794">
    <property type="term" value="C:Golgi apparatus"/>
    <property type="evidence" value="ECO:0007669"/>
    <property type="project" value="TreeGrafter"/>
</dbReference>
<dbReference type="GO" id="GO:0004142">
    <property type="term" value="F:diacylglycerol cholinephosphotransferase activity"/>
    <property type="evidence" value="ECO:0007669"/>
    <property type="project" value="TreeGrafter"/>
</dbReference>
<comment type="similarity">
    <text evidence="2">Belongs to the CDP-alcohol phosphatidyltransferase class-I family.</text>
</comment>
<evidence type="ECO:0000256" key="4">
    <source>
        <dbReference type="SAM" id="Phobius"/>
    </source>
</evidence>
<dbReference type="EMBL" id="JARK01001382">
    <property type="protein sequence ID" value="EYC12631.1"/>
    <property type="molecule type" value="Genomic_DNA"/>
</dbReference>
<evidence type="ECO:0000313" key="5">
    <source>
        <dbReference type="EMBL" id="EYC12631.1"/>
    </source>
</evidence>
<name>A0A016UCH5_9BILA</name>
<dbReference type="PANTHER" id="PTHR10414:SF37">
    <property type="entry name" value="BB IN A BOXCAR, ISOFORM C"/>
    <property type="match status" value="1"/>
</dbReference>